<evidence type="ECO:0000256" key="6">
    <source>
        <dbReference type="ARBA" id="ARBA00038076"/>
    </source>
</evidence>
<feature type="transmembrane region" description="Helical" evidence="7">
    <location>
        <begin position="323"/>
        <end position="343"/>
    </location>
</feature>
<evidence type="ECO:0000256" key="1">
    <source>
        <dbReference type="ARBA" id="ARBA00004651"/>
    </source>
</evidence>
<proteinExistence type="inferred from homology"/>
<keyword evidence="4 7" id="KW-1133">Transmembrane helix</keyword>
<dbReference type="GO" id="GO:0005886">
    <property type="term" value="C:plasma membrane"/>
    <property type="evidence" value="ECO:0007669"/>
    <property type="project" value="UniProtKB-SubCell"/>
</dbReference>
<dbReference type="EMBL" id="QGDL01000008">
    <property type="protein sequence ID" value="PWJ28569.1"/>
    <property type="molecule type" value="Genomic_DNA"/>
</dbReference>
<keyword evidence="3 7" id="KW-0812">Transmembrane</keyword>
<reference evidence="9 10" key="1">
    <citation type="submission" date="2018-05" db="EMBL/GenBank/DDBJ databases">
        <title>The Hungate 1000. A catalogue of reference genomes from the rumen microbiome.</title>
        <authorList>
            <person name="Kelly W."/>
        </authorList>
    </citation>
    <scope>NUCLEOTIDE SEQUENCE [LARGE SCALE GENOMIC DNA]</scope>
    <source>
        <strain evidence="9 10">NLAE-zl-C242</strain>
    </source>
</reference>
<feature type="transmembrane region" description="Helical" evidence="7">
    <location>
        <begin position="703"/>
        <end position="721"/>
    </location>
</feature>
<feature type="transmembrane region" description="Helical" evidence="7">
    <location>
        <begin position="355"/>
        <end position="376"/>
    </location>
</feature>
<evidence type="ECO:0000256" key="5">
    <source>
        <dbReference type="ARBA" id="ARBA00023136"/>
    </source>
</evidence>
<dbReference type="InterPro" id="IPR050250">
    <property type="entry name" value="Macrolide_Exporter_MacB"/>
</dbReference>
<keyword evidence="2" id="KW-1003">Cell membrane</keyword>
<feature type="transmembrane region" description="Helical" evidence="7">
    <location>
        <begin position="756"/>
        <end position="779"/>
    </location>
</feature>
<keyword evidence="10" id="KW-1185">Reference proteome</keyword>
<feature type="domain" description="ABC3 transporter permease C-terminal" evidence="8">
    <location>
        <begin position="707"/>
        <end position="820"/>
    </location>
</feature>
<feature type="transmembrane region" description="Helical" evidence="7">
    <location>
        <begin position="791"/>
        <end position="815"/>
    </location>
</feature>
<dbReference type="RefSeq" id="WP_109731754.1">
    <property type="nucleotide sequence ID" value="NZ_BAAACK010000003.1"/>
</dbReference>
<keyword evidence="5 7" id="KW-0472">Membrane</keyword>
<gene>
    <name evidence="9" type="ORF">A8806_10884</name>
</gene>
<dbReference type="PANTHER" id="PTHR30572:SF4">
    <property type="entry name" value="ABC TRANSPORTER PERMEASE YTRF"/>
    <property type="match status" value="1"/>
</dbReference>
<evidence type="ECO:0000259" key="8">
    <source>
        <dbReference type="Pfam" id="PF02687"/>
    </source>
</evidence>
<comment type="similarity">
    <text evidence="6">Belongs to the ABC-4 integral membrane protein family.</text>
</comment>
<sequence>MLKVKNREVISELAKLTYKANKKRNLLTVTAIFLTTFLISTVLSLGLSYWNTISLRQTRMTGMDYDIELSEPTEEQVSVIRRMDTVTYAGLYVKCAVVSQYQDRLLDKLRLFWMDDICWEKQTIPALETYTGTYPQKENEIMLSLSALKDMGISSPRTGIAIPLMYQTLSEISDNTVTQKNFILSGWFTDYTGSSKGFVSKEFYQETGVKQTDLTQGMLKISLRNSLYSKEDIIQMQNKIGLSRTQFIDADYDTISNFCKVTAALLGLLLLIFFSGCLFIYNTLYISISKDIHYYGQLKTLGTTSAQIKALIYRHVIWNSLKGIPLGLAFSAVIAKLIIPQALHVVNPTISEKDVVMISPGVFIIAAVFSLLTTFVSSNKPANMAKDCSPVEAMRYAGVSGKEKIHRRGGNITSMIKQNLLRDKKQFVVILLSLSLAVSLFLVVNVVIRINNAKWILNSSYDYDLRVLNQTMLDEDEYQAITDDLIETIRSLDRVKDVRVVKSAAASVPYQEDMYGEYYKKLYESRYSPGNYEDDMKSYKQNPDDDLFTCRLVGIDEQQFDKLTREFGIKLDKDDFKNGKIALISMNLVDIDNHIVHKKLNFTPRGNSETNKEENIEIGAVIKDCPAYYAGGYNPELIVSNSYLEKIMDNVITELLQIDYDESYSIKTENTILKLIKENHALSYDSKLERYSEMKVSENQVKILGNSIGIIVMILAILNYINMMAASIQNRSKELAILESIGMTTKQIQKMIIGEGAGYAGISLILAMFTGIPSSYAVFYNLNIYGIPFSIPLFSNLVLVIAIIIICITAPVLILKRLYNGTVIERLRE</sequence>
<evidence type="ECO:0000313" key="10">
    <source>
        <dbReference type="Proteomes" id="UP000245845"/>
    </source>
</evidence>
<evidence type="ECO:0000256" key="4">
    <source>
        <dbReference type="ARBA" id="ARBA00022989"/>
    </source>
</evidence>
<protein>
    <submittedName>
        <fullName evidence="9">Putative ABC transport system permease protein</fullName>
    </submittedName>
</protein>
<evidence type="ECO:0000256" key="7">
    <source>
        <dbReference type="SAM" id="Phobius"/>
    </source>
</evidence>
<dbReference type="OrthoDB" id="1694171at2"/>
<evidence type="ECO:0000256" key="2">
    <source>
        <dbReference type="ARBA" id="ARBA00022475"/>
    </source>
</evidence>
<dbReference type="Pfam" id="PF02687">
    <property type="entry name" value="FtsX"/>
    <property type="match status" value="2"/>
</dbReference>
<evidence type="ECO:0000313" key="9">
    <source>
        <dbReference type="EMBL" id="PWJ28569.1"/>
    </source>
</evidence>
<evidence type="ECO:0000256" key="3">
    <source>
        <dbReference type="ARBA" id="ARBA00022692"/>
    </source>
</evidence>
<feature type="domain" description="ABC3 transporter permease C-terminal" evidence="8">
    <location>
        <begin position="268"/>
        <end position="379"/>
    </location>
</feature>
<dbReference type="InterPro" id="IPR003838">
    <property type="entry name" value="ABC3_permease_C"/>
</dbReference>
<accession>A0A2Y9BHM5</accession>
<dbReference type="Proteomes" id="UP000245845">
    <property type="component" value="Unassembled WGS sequence"/>
</dbReference>
<dbReference type="AlphaFoldDB" id="A0A2Y9BHM5"/>
<name>A0A2Y9BHM5_9FIRM</name>
<comment type="subcellular location">
    <subcellularLocation>
        <location evidence="1">Cell membrane</location>
        <topology evidence="1">Multi-pass membrane protein</topology>
    </subcellularLocation>
</comment>
<organism evidence="9 10">
    <name type="scientific">Faecalicatena orotica</name>
    <dbReference type="NCBI Taxonomy" id="1544"/>
    <lineage>
        <taxon>Bacteria</taxon>
        <taxon>Bacillati</taxon>
        <taxon>Bacillota</taxon>
        <taxon>Clostridia</taxon>
        <taxon>Lachnospirales</taxon>
        <taxon>Lachnospiraceae</taxon>
        <taxon>Faecalicatena</taxon>
    </lineage>
</organism>
<comment type="caution">
    <text evidence="9">The sequence shown here is derived from an EMBL/GenBank/DDBJ whole genome shotgun (WGS) entry which is preliminary data.</text>
</comment>
<dbReference type="PANTHER" id="PTHR30572">
    <property type="entry name" value="MEMBRANE COMPONENT OF TRANSPORTER-RELATED"/>
    <property type="match status" value="1"/>
</dbReference>
<feature type="transmembrane region" description="Helical" evidence="7">
    <location>
        <begin position="26"/>
        <end position="50"/>
    </location>
</feature>
<dbReference type="GO" id="GO:0022857">
    <property type="term" value="F:transmembrane transporter activity"/>
    <property type="evidence" value="ECO:0007669"/>
    <property type="project" value="TreeGrafter"/>
</dbReference>
<feature type="transmembrane region" description="Helical" evidence="7">
    <location>
        <begin position="261"/>
        <end position="281"/>
    </location>
</feature>
<feature type="transmembrane region" description="Helical" evidence="7">
    <location>
        <begin position="427"/>
        <end position="448"/>
    </location>
</feature>